<feature type="region of interest" description="Disordered" evidence="9">
    <location>
        <begin position="32"/>
        <end position="78"/>
    </location>
</feature>
<dbReference type="eggNOG" id="ENOG502QV2R">
    <property type="taxonomic scope" value="Eukaryota"/>
</dbReference>
<comment type="similarity">
    <text evidence="2 8">Belongs to the glycosyl hydrolase 28 family.</text>
</comment>
<dbReference type="GO" id="GO:0005975">
    <property type="term" value="P:carbohydrate metabolic process"/>
    <property type="evidence" value="ECO:0007669"/>
    <property type="project" value="InterPro"/>
</dbReference>
<evidence type="ECO:0000256" key="1">
    <source>
        <dbReference type="ARBA" id="ARBA00004191"/>
    </source>
</evidence>
<organism evidence="11 12">
    <name type="scientific">Ricinus communis</name>
    <name type="common">Castor bean</name>
    <dbReference type="NCBI Taxonomy" id="3988"/>
    <lineage>
        <taxon>Eukaryota</taxon>
        <taxon>Viridiplantae</taxon>
        <taxon>Streptophyta</taxon>
        <taxon>Embryophyta</taxon>
        <taxon>Tracheophyta</taxon>
        <taxon>Spermatophyta</taxon>
        <taxon>Magnoliopsida</taxon>
        <taxon>eudicotyledons</taxon>
        <taxon>Gunneridae</taxon>
        <taxon>Pentapetalae</taxon>
        <taxon>rosids</taxon>
        <taxon>fabids</taxon>
        <taxon>Malpighiales</taxon>
        <taxon>Euphorbiaceae</taxon>
        <taxon>Acalyphoideae</taxon>
        <taxon>Acalypheae</taxon>
        <taxon>Ricinus</taxon>
    </lineage>
</organism>
<dbReference type="Pfam" id="PF00295">
    <property type="entry name" value="Glyco_hydro_28"/>
    <property type="match status" value="2"/>
</dbReference>
<feature type="compositionally biased region" description="Low complexity" evidence="9">
    <location>
        <begin position="35"/>
        <end position="69"/>
    </location>
</feature>
<keyword evidence="3" id="KW-0134">Cell wall</keyword>
<dbReference type="InterPro" id="IPR011050">
    <property type="entry name" value="Pectin_lyase_fold/virulence"/>
</dbReference>
<dbReference type="InterPro" id="IPR000743">
    <property type="entry name" value="Glyco_hydro_28"/>
</dbReference>
<evidence type="ECO:0000256" key="4">
    <source>
        <dbReference type="ARBA" id="ARBA00022525"/>
    </source>
</evidence>
<dbReference type="PANTHER" id="PTHR31375">
    <property type="match status" value="1"/>
</dbReference>
<dbReference type="InterPro" id="IPR012334">
    <property type="entry name" value="Pectin_lyas_fold"/>
</dbReference>
<dbReference type="GO" id="GO:0004650">
    <property type="term" value="F:polygalacturonase activity"/>
    <property type="evidence" value="ECO:0007669"/>
    <property type="project" value="InterPro"/>
</dbReference>
<keyword evidence="10" id="KW-0732">Signal</keyword>
<keyword evidence="4" id="KW-0964">Secreted</keyword>
<dbReference type="EC" id="3.2.1.67" evidence="11"/>
<keyword evidence="12" id="KW-1185">Reference proteome</keyword>
<reference evidence="12" key="1">
    <citation type="journal article" date="2010" name="Nat. Biotechnol.">
        <title>Draft genome sequence of the oilseed species Ricinus communis.</title>
        <authorList>
            <person name="Chan A.P."/>
            <person name="Crabtree J."/>
            <person name="Zhao Q."/>
            <person name="Lorenzi H."/>
            <person name="Orvis J."/>
            <person name="Puiu D."/>
            <person name="Melake-Berhan A."/>
            <person name="Jones K.M."/>
            <person name="Redman J."/>
            <person name="Chen G."/>
            <person name="Cahoon E.B."/>
            <person name="Gedil M."/>
            <person name="Stanke M."/>
            <person name="Haas B.J."/>
            <person name="Wortman J.R."/>
            <person name="Fraser-Liggett C.M."/>
            <person name="Ravel J."/>
            <person name="Rabinowicz P.D."/>
        </authorList>
    </citation>
    <scope>NUCLEOTIDE SEQUENCE [LARGE SCALE GENOMIC DNA]</scope>
    <source>
        <strain evidence="12">cv. Hale</strain>
    </source>
</reference>
<accession>B9RT99</accession>
<gene>
    <name evidence="11" type="ORF">RCOM_0682240</name>
</gene>
<evidence type="ECO:0000313" key="11">
    <source>
        <dbReference type="EMBL" id="EEF45582.1"/>
    </source>
</evidence>
<evidence type="ECO:0000256" key="10">
    <source>
        <dbReference type="SAM" id="SignalP"/>
    </source>
</evidence>
<keyword evidence="7" id="KW-0961">Cell wall biogenesis/degradation</keyword>
<evidence type="ECO:0000256" key="7">
    <source>
        <dbReference type="ARBA" id="ARBA00023316"/>
    </source>
</evidence>
<dbReference type="InParanoid" id="B9RT99"/>
<dbReference type="EMBL" id="EQ973812">
    <property type="protein sequence ID" value="EEF45582.1"/>
    <property type="molecule type" value="Genomic_DNA"/>
</dbReference>
<dbReference type="AlphaFoldDB" id="B9RT99"/>
<evidence type="ECO:0000256" key="8">
    <source>
        <dbReference type="RuleBase" id="RU361169"/>
    </source>
</evidence>
<evidence type="ECO:0000256" key="3">
    <source>
        <dbReference type="ARBA" id="ARBA00022512"/>
    </source>
</evidence>
<dbReference type="GO" id="GO:0047911">
    <property type="term" value="F:galacturan 1,4-alpha-galacturonidase activity"/>
    <property type="evidence" value="ECO:0007669"/>
    <property type="project" value="UniProtKB-EC"/>
</dbReference>
<evidence type="ECO:0000256" key="6">
    <source>
        <dbReference type="ARBA" id="ARBA00023295"/>
    </source>
</evidence>
<name>B9RT99_RICCO</name>
<comment type="subcellular location">
    <subcellularLocation>
        <location evidence="1">Secreted</location>
        <location evidence="1">Cell wall</location>
    </subcellularLocation>
</comment>
<keyword evidence="5 8" id="KW-0378">Hydrolase</keyword>
<evidence type="ECO:0000256" key="9">
    <source>
        <dbReference type="SAM" id="MobiDB-lite"/>
    </source>
</evidence>
<evidence type="ECO:0000256" key="5">
    <source>
        <dbReference type="ARBA" id="ARBA00022801"/>
    </source>
</evidence>
<evidence type="ECO:0000256" key="2">
    <source>
        <dbReference type="ARBA" id="ARBA00008834"/>
    </source>
</evidence>
<dbReference type="Proteomes" id="UP000008311">
    <property type="component" value="Unassembled WGS sequence"/>
</dbReference>
<keyword evidence="6 8" id="KW-0326">Glycosidase</keyword>
<dbReference type="Gene3D" id="2.160.20.10">
    <property type="entry name" value="Single-stranded right-handed beta-helix, Pectin lyase-like"/>
    <property type="match status" value="2"/>
</dbReference>
<feature type="signal peptide" evidence="10">
    <location>
        <begin position="1"/>
        <end position="24"/>
    </location>
</feature>
<evidence type="ECO:0000313" key="12">
    <source>
        <dbReference type="Proteomes" id="UP000008311"/>
    </source>
</evidence>
<feature type="chain" id="PRO_5002890982" evidence="10">
    <location>
        <begin position="25"/>
        <end position="297"/>
    </location>
</feature>
<sequence length="297" mass="31712">MKGILPFCLTTLAFHIALFHVSNALPRIQPPFPGPQASFDSPASAPSPIPSAKSPEPAPSPMSSAESPGPASPPPEGVFDITQYGAIADGKTENSKAFLATWEAACRNAGNSTFYIPEGTYIVGPISFSGPCYKNQSPEVKIEGTLVAPSSLNSFLNSEWIEYKNLNGLVLTGRTRVTNFDGQGAVEAWKQISCWSSRECKVLITSLKFSNVSYGTLTNISMPSLVKLSNISVKNVSGTYNTNSAVTLLCSSNVPCENIKIIDVNLNNTVSNGSTPRQGRLNLKGVINGFQVDNSRF</sequence>
<dbReference type="SUPFAM" id="SSF51126">
    <property type="entry name" value="Pectin lyase-like"/>
    <property type="match status" value="2"/>
</dbReference>
<protein>
    <submittedName>
        <fullName evidence="11">Exopolygalacturonase, putative</fullName>
        <ecNumber evidence="11">3.2.1.67</ecNumber>
    </submittedName>
</protein>
<proteinExistence type="inferred from homology"/>
<dbReference type="GO" id="GO:0071555">
    <property type="term" value="P:cell wall organization"/>
    <property type="evidence" value="ECO:0007669"/>
    <property type="project" value="UniProtKB-KW"/>
</dbReference>